<accession>A0AA40CNL7</accession>
<evidence type="ECO:0000313" key="3">
    <source>
        <dbReference type="Proteomes" id="UP001175001"/>
    </source>
</evidence>
<protein>
    <submittedName>
        <fullName evidence="2">Uncharacterized protein</fullName>
    </submittedName>
</protein>
<feature type="region of interest" description="Disordered" evidence="1">
    <location>
        <begin position="143"/>
        <end position="202"/>
    </location>
</feature>
<feature type="compositionally biased region" description="Low complexity" evidence="1">
    <location>
        <begin position="172"/>
        <end position="201"/>
    </location>
</feature>
<sequence length="383" mass="40828">MDCSPFAETSGPSMHHTPFNFQFDMNHFGDLTDCAGSIDPSVGGKGNEDIEMSATETSTCPREDCTKKLTSLAVEFQRHLMLINSYSTGGASTGGADGQHWLSTYPIGEILCLSGDFASLLKPELYQHGRGASVSICENDGVRPPSCTQVGRKERHDTIGSDVAHRNHPHTPESMSSASTPSPTSTSSSSSRPSSSSVSTSNGVDTPMALLILNCYVSMIRIYSALFAHLYAHLGRSAAGVGLSRTDPGLKFGELPAAGDDVSLRTYTAVRLLLAALQHSEELLDLPDDLRCVLNVSAAPNDREEAAAASSSNSSEASSGSEAEQQRLDLAERVGREMIASELARAVFRQEAQMSAELGGGGLMLLRKNIEGVKTSLRQRMQL</sequence>
<feature type="compositionally biased region" description="Basic and acidic residues" evidence="1">
    <location>
        <begin position="151"/>
        <end position="165"/>
    </location>
</feature>
<comment type="caution">
    <text evidence="2">The sequence shown here is derived from an EMBL/GenBank/DDBJ whole genome shotgun (WGS) entry which is preliminary data.</text>
</comment>
<keyword evidence="3" id="KW-1185">Reference proteome</keyword>
<organism evidence="2 3">
    <name type="scientific">Lasiodiplodia hormozganensis</name>
    <dbReference type="NCBI Taxonomy" id="869390"/>
    <lineage>
        <taxon>Eukaryota</taxon>
        <taxon>Fungi</taxon>
        <taxon>Dikarya</taxon>
        <taxon>Ascomycota</taxon>
        <taxon>Pezizomycotina</taxon>
        <taxon>Dothideomycetes</taxon>
        <taxon>Dothideomycetes incertae sedis</taxon>
        <taxon>Botryosphaeriales</taxon>
        <taxon>Botryosphaeriaceae</taxon>
        <taxon>Lasiodiplodia</taxon>
    </lineage>
</organism>
<dbReference type="AlphaFoldDB" id="A0AA40CNL7"/>
<dbReference type="EMBL" id="JAUJDW010000056">
    <property type="protein sequence ID" value="KAK0645230.1"/>
    <property type="molecule type" value="Genomic_DNA"/>
</dbReference>
<proteinExistence type="predicted"/>
<evidence type="ECO:0000313" key="2">
    <source>
        <dbReference type="EMBL" id="KAK0645230.1"/>
    </source>
</evidence>
<feature type="compositionally biased region" description="Low complexity" evidence="1">
    <location>
        <begin position="307"/>
        <end position="323"/>
    </location>
</feature>
<reference evidence="2" key="1">
    <citation type="submission" date="2023-06" db="EMBL/GenBank/DDBJ databases">
        <title>Multi-omics analyses reveal the molecular pathogenesis toolkit of Lasiodiplodia hormozganensis, a cross-kingdom pathogen.</title>
        <authorList>
            <person name="Felix C."/>
            <person name="Meneses R."/>
            <person name="Goncalves M.F.M."/>
            <person name="Tilleman L."/>
            <person name="Duarte A.S."/>
            <person name="Jorrin-Novo J.V."/>
            <person name="Van De Peer Y."/>
            <person name="Deforce D."/>
            <person name="Van Nieuwerburgh F."/>
            <person name="Esteves A.C."/>
            <person name="Alves A."/>
        </authorList>
    </citation>
    <scope>NUCLEOTIDE SEQUENCE</scope>
    <source>
        <strain evidence="2">CBS 339.90</strain>
    </source>
</reference>
<dbReference type="Proteomes" id="UP001175001">
    <property type="component" value="Unassembled WGS sequence"/>
</dbReference>
<feature type="region of interest" description="Disordered" evidence="1">
    <location>
        <begin position="304"/>
        <end position="326"/>
    </location>
</feature>
<gene>
    <name evidence="2" type="ORF">DIS24_g8107</name>
</gene>
<evidence type="ECO:0000256" key="1">
    <source>
        <dbReference type="SAM" id="MobiDB-lite"/>
    </source>
</evidence>
<name>A0AA40CNL7_9PEZI</name>